<evidence type="ECO:0000313" key="5">
    <source>
        <dbReference type="Proteomes" id="UP000436822"/>
    </source>
</evidence>
<dbReference type="InterPro" id="IPR056490">
    <property type="entry name" value="Rcc01698_C"/>
</dbReference>
<comment type="caution">
    <text evidence="4">The sequence shown here is derived from an EMBL/GenBank/DDBJ whole genome shotgun (WGS) entry which is preliminary data.</text>
</comment>
<dbReference type="InterPro" id="IPR017853">
    <property type="entry name" value="GH"/>
</dbReference>
<dbReference type="CDD" id="cd19607">
    <property type="entry name" value="GTA_TIM-barrel-like"/>
    <property type="match status" value="1"/>
</dbReference>
<feature type="domain" description="Rcc01698-like C-terminal" evidence="3">
    <location>
        <begin position="1058"/>
        <end position="1156"/>
    </location>
</feature>
<accession>A0A6N6JMN2</accession>
<dbReference type="Gene3D" id="3.20.20.80">
    <property type="entry name" value="Glycosidases"/>
    <property type="match status" value="1"/>
</dbReference>
<dbReference type="SUPFAM" id="SSF51445">
    <property type="entry name" value="(Trans)glycosidases"/>
    <property type="match status" value="1"/>
</dbReference>
<evidence type="ECO:0000259" key="2">
    <source>
        <dbReference type="Pfam" id="PF13550"/>
    </source>
</evidence>
<evidence type="ECO:0000259" key="3">
    <source>
        <dbReference type="Pfam" id="PF23666"/>
    </source>
</evidence>
<name>A0A6N6JMN2_9RHOB</name>
<keyword evidence="5" id="KW-1185">Reference proteome</keyword>
<feature type="domain" description="Tip attachment protein J" evidence="2">
    <location>
        <begin position="805"/>
        <end position="967"/>
    </location>
</feature>
<dbReference type="RefSeq" id="WP_159809968.1">
    <property type="nucleotide sequence ID" value="NZ_BLJE01000005.1"/>
</dbReference>
<dbReference type="Pfam" id="PF13547">
    <property type="entry name" value="GTA_TIM"/>
    <property type="match status" value="1"/>
</dbReference>
<dbReference type="Pfam" id="PF13550">
    <property type="entry name" value="Phage-tail_3"/>
    <property type="match status" value="1"/>
</dbReference>
<dbReference type="Proteomes" id="UP000436822">
    <property type="component" value="Unassembled WGS sequence"/>
</dbReference>
<dbReference type="InterPro" id="IPR025195">
    <property type="entry name" value="GTA_TIM_dom"/>
</dbReference>
<gene>
    <name evidence="4" type="ORF">KIN_37730</name>
</gene>
<organism evidence="4 5">
    <name type="scientific">Litoreibacter roseus</name>
    <dbReference type="NCBI Taxonomy" id="2601869"/>
    <lineage>
        <taxon>Bacteria</taxon>
        <taxon>Pseudomonadati</taxon>
        <taxon>Pseudomonadota</taxon>
        <taxon>Alphaproteobacteria</taxon>
        <taxon>Rhodobacterales</taxon>
        <taxon>Roseobacteraceae</taxon>
        <taxon>Litoreibacter</taxon>
    </lineage>
</organism>
<dbReference type="EMBL" id="BLJE01000005">
    <property type="protein sequence ID" value="GFE66699.1"/>
    <property type="molecule type" value="Genomic_DNA"/>
</dbReference>
<evidence type="ECO:0000313" key="4">
    <source>
        <dbReference type="EMBL" id="GFE66699.1"/>
    </source>
</evidence>
<reference evidence="4 5" key="1">
    <citation type="submission" date="2019-12" db="EMBL/GenBank/DDBJ databases">
        <title>Litoreibacter badius sp. nov., a novel bacteriochlorophyll a-containing bacterium in the genus Litoreibacter.</title>
        <authorList>
            <person name="Kanamuro M."/>
            <person name="Takabe Y."/>
            <person name="Mori K."/>
            <person name="Takaichi S."/>
            <person name="Hanada S."/>
        </authorList>
    </citation>
    <scope>NUCLEOTIDE SEQUENCE [LARGE SCALE GENOMIC DNA]</scope>
    <source>
        <strain evidence="4 5">K6</strain>
    </source>
</reference>
<evidence type="ECO:0000259" key="1">
    <source>
        <dbReference type="Pfam" id="PF13547"/>
    </source>
</evidence>
<proteinExistence type="predicted"/>
<dbReference type="InterPro" id="IPR032876">
    <property type="entry name" value="J_dom"/>
</dbReference>
<dbReference type="OrthoDB" id="8445115at2"/>
<protein>
    <submittedName>
        <fullName evidence="4">Phage host specificity protein</fullName>
    </submittedName>
</protein>
<feature type="domain" description="GTA TIM-barrel-like" evidence="1">
    <location>
        <begin position="448"/>
        <end position="744"/>
    </location>
</feature>
<dbReference type="Pfam" id="PF23666">
    <property type="entry name" value="Rcc01698_C"/>
    <property type="match status" value="1"/>
</dbReference>
<sequence length="1310" mass="142817">MATILLSAAGGAAGGALGGGLLGISSAVIGRAVGATIGRVIDARLMGAGSETVEVGRTDRLRLMGASEGGGVPRVYGRMRTAGNVIWSSQYTEEVIVTESSGGKGAPKGPSTKEYKYKINLAVAVADGEITRVGRIWADGSLVSQRGLNMRVYKGKQDQLPDPVISAIEGSSNVPAYRGLSYVVFEDLELGPFGNRVPQFAFEVVRPAVADNVSQAPAMSDAVRGVALMPGTGEYALATKPVYKTNKYGNDVVMNVNSASGKTDFASSLEALNGELPNCKATSLVVSWFGDDLRAGSCRVLPKVENGPRDSKTLGSAYIGSASMTWEVAGIRRNQAEVVKRVDGRPVYGGTPTDASVVQAIQALKVAGQDVMFYPFILMEILEGNTLTNPWNGAPTQPPLPWRGRITSASEDKTEAAAEEVAAFMGTAEPRHFKIVGSTVRYSGPNEWSYRRFILHYAHLCKAAGGVKAFCVGSEMRAFTQIRDATGEFPAVNALRLLAREVKDILGSGTKIGYAADWSEYFGYRPDDGSGDVRFHLDSLWADDAIDYVGIDNYMPISDWRDDPDHLDADAGTLYDLDYLSGNIAGGEGYDWFYPDEASRKEQIRVPIEDGAHGEPWVYRYKDLKSWWSQPHHDRIDGVRQATPSPWIPQSKPIWFTELGCAAIDKGTNQPNKFLDPKSSESALPYFSTGARDDYIQGQYIRAYTYHFNQLENNPVSDVYGAEMVDMSKAFVWAWDARPWPEFPAKLNVWSDGENHLKGHWLTGRTAVQPLAFVVAEICEAAGLVDYDVRDLHGVVRGFALGDVETGRASIQSLMLSHGFDAVERGGKIIFRNRQLAKDFDVSSDQLVLDDSGDPVFEQTRAPAAEVAGEVRLGYTEAEGEFAARVAKSEFPDSATADATQNDIAIALTDAEAKAITERWLSEARVARDGVRFALPPSRGEVHAGDLAYIQEKNGTKALYRVDRVEDRGGRYVEAVRVEPHVYIPGLGVEEPPVLKPFASVIPVTTQFMDLPLLKGDEVPHAPYIAVTSDPWNGAAAVYSSAQDTDYQLNTSVQNPSVLGITQTDLGAAKSYLWDRRSVTVQISRGALRSETKGAVLNGANVALLGDGSTSNWEVLQFSDVELVAPQTYVLRNLLRGQAGTEHLAEESWPTGSRFILLDGAPQQIVMDRSARGLERHFRVGPGTKPYDDPSFRYFVEEFSGIGLRPYAPVHLKARRVSDDLDVSWIRRTRYDGDSWLSVEVPLAEDTEAYLLRVIKSGTVLREEILNSPAWTYSAAERFADQAGSNFSIEVAQLSQSFGPGVFARIEIND</sequence>